<evidence type="ECO:0000256" key="1">
    <source>
        <dbReference type="ARBA" id="ARBA00004123"/>
    </source>
</evidence>
<dbReference type="GO" id="GO:0005634">
    <property type="term" value="C:nucleus"/>
    <property type="evidence" value="ECO:0007669"/>
    <property type="project" value="UniProtKB-SubCell"/>
</dbReference>
<dbReference type="SMART" id="SM00774">
    <property type="entry name" value="WRKY"/>
    <property type="match status" value="1"/>
</dbReference>
<evidence type="ECO:0000256" key="4">
    <source>
        <dbReference type="ARBA" id="ARBA00023163"/>
    </source>
</evidence>
<reference evidence="8" key="1">
    <citation type="submission" date="2019-02" db="EMBL/GenBank/DDBJ databases">
        <authorList>
            <person name="Goyal P."/>
            <person name="Manzoor M.M."/>
            <person name="Vishwakarma R.A."/>
            <person name="Gupta S."/>
        </authorList>
    </citation>
    <scope>NUCLEOTIDE SEQUENCE</scope>
</reference>
<feature type="compositionally biased region" description="Low complexity" evidence="6">
    <location>
        <begin position="67"/>
        <end position="76"/>
    </location>
</feature>
<comment type="subcellular location">
    <subcellularLocation>
        <location evidence="1">Nucleus</location>
    </subcellularLocation>
</comment>
<dbReference type="PANTHER" id="PTHR31221:SF112">
    <property type="entry name" value="WRKY TRANSCRIPTION FACTOR 50-RELATED"/>
    <property type="match status" value="1"/>
</dbReference>
<dbReference type="GO" id="GO:0043565">
    <property type="term" value="F:sequence-specific DNA binding"/>
    <property type="evidence" value="ECO:0007669"/>
    <property type="project" value="InterPro"/>
</dbReference>
<dbReference type="PROSITE" id="PS50811">
    <property type="entry name" value="WRKY"/>
    <property type="match status" value="1"/>
</dbReference>
<dbReference type="Gene3D" id="2.20.25.80">
    <property type="entry name" value="WRKY domain"/>
    <property type="match status" value="1"/>
</dbReference>
<dbReference type="EMBL" id="MK511248">
    <property type="protein sequence ID" value="QFI57405.1"/>
    <property type="molecule type" value="mRNA"/>
</dbReference>
<evidence type="ECO:0000256" key="6">
    <source>
        <dbReference type="SAM" id="MobiDB-lite"/>
    </source>
</evidence>
<keyword evidence="4" id="KW-0804">Transcription</keyword>
<evidence type="ECO:0000259" key="7">
    <source>
        <dbReference type="PROSITE" id="PS50811"/>
    </source>
</evidence>
<feature type="region of interest" description="Disordered" evidence="6">
    <location>
        <begin position="1"/>
        <end position="90"/>
    </location>
</feature>
<evidence type="ECO:0000313" key="8">
    <source>
        <dbReference type="EMBL" id="QFI57405.1"/>
    </source>
</evidence>
<keyword evidence="3" id="KW-0238">DNA-binding</keyword>
<dbReference type="PANTHER" id="PTHR31221">
    <property type="entry name" value="WRKY TRANSCRIPTION FACTOR PROTEIN 1-RELATED"/>
    <property type="match status" value="1"/>
</dbReference>
<accession>A0A7G3LRH2</accession>
<dbReference type="InterPro" id="IPR003657">
    <property type="entry name" value="WRKY_dom"/>
</dbReference>
<dbReference type="GO" id="GO:0003700">
    <property type="term" value="F:DNA-binding transcription factor activity"/>
    <property type="evidence" value="ECO:0007669"/>
    <property type="project" value="InterPro"/>
</dbReference>
<dbReference type="AlphaFoldDB" id="A0A7G3LRH2"/>
<organism evidence="8">
    <name type="scientific">Glycyrrhiza glabra</name>
    <name type="common">Licorice</name>
    <dbReference type="NCBI Taxonomy" id="49827"/>
    <lineage>
        <taxon>Eukaryota</taxon>
        <taxon>Viridiplantae</taxon>
        <taxon>Streptophyta</taxon>
        <taxon>Embryophyta</taxon>
        <taxon>Tracheophyta</taxon>
        <taxon>Spermatophyta</taxon>
        <taxon>Magnoliopsida</taxon>
        <taxon>eudicotyledons</taxon>
        <taxon>Gunneridae</taxon>
        <taxon>Pentapetalae</taxon>
        <taxon>rosids</taxon>
        <taxon>fabids</taxon>
        <taxon>Fabales</taxon>
        <taxon>Fabaceae</taxon>
        <taxon>Papilionoideae</taxon>
        <taxon>50 kb inversion clade</taxon>
        <taxon>NPAAA clade</taxon>
        <taxon>Hologalegina</taxon>
        <taxon>IRL clade</taxon>
        <taxon>Galegeae</taxon>
        <taxon>Glycyrrhiza</taxon>
    </lineage>
</organism>
<feature type="compositionally biased region" description="Basic and acidic residues" evidence="6">
    <location>
        <begin position="79"/>
        <end position="90"/>
    </location>
</feature>
<keyword evidence="5" id="KW-0539">Nucleus</keyword>
<dbReference type="FunFam" id="2.20.25.80:FF:000003">
    <property type="entry name" value="WRKY transcription factor 57"/>
    <property type="match status" value="1"/>
</dbReference>
<dbReference type="Pfam" id="PF03106">
    <property type="entry name" value="WRKY"/>
    <property type="match status" value="1"/>
</dbReference>
<evidence type="ECO:0000256" key="5">
    <source>
        <dbReference type="ARBA" id="ARBA00023242"/>
    </source>
</evidence>
<proteinExistence type="evidence at transcript level"/>
<keyword evidence="2" id="KW-0805">Transcription regulation</keyword>
<protein>
    <submittedName>
        <fullName evidence="8">WRKY10</fullName>
    </submittedName>
</protein>
<dbReference type="InterPro" id="IPR044810">
    <property type="entry name" value="WRKY_plant"/>
</dbReference>
<dbReference type="InterPro" id="IPR036576">
    <property type="entry name" value="WRKY_dom_sf"/>
</dbReference>
<evidence type="ECO:0000256" key="3">
    <source>
        <dbReference type="ARBA" id="ARBA00023125"/>
    </source>
</evidence>
<sequence length="168" mass="19325">MTDKNPKPPDSPDNEFTNQWPMDLSEYLKFDDDQWPEDDIETLVSGHVPNQDNQANEVGDFGGSGSGSHLEGSSSSRDVNSEREKKEARDRVAFKTKTEVEILDDGFKWRKYGKKMVKNSPNPRNYYRCSVEGCPVKKRVERDRDDPRYVITTYEGNHTHPVLARTQN</sequence>
<name>A0A7G3LRH2_GLYGL</name>
<dbReference type="SUPFAM" id="SSF118290">
    <property type="entry name" value="WRKY DNA-binding domain"/>
    <property type="match status" value="1"/>
</dbReference>
<feature type="domain" description="WRKY" evidence="7">
    <location>
        <begin position="98"/>
        <end position="163"/>
    </location>
</feature>
<evidence type="ECO:0000256" key="2">
    <source>
        <dbReference type="ARBA" id="ARBA00023015"/>
    </source>
</evidence>